<keyword evidence="2" id="KW-1185">Reference proteome</keyword>
<gene>
    <name evidence="1" type="ORF">HOLleu_15131</name>
</gene>
<proteinExistence type="predicted"/>
<evidence type="ECO:0000313" key="1">
    <source>
        <dbReference type="EMBL" id="KAJ8040744.1"/>
    </source>
</evidence>
<protein>
    <submittedName>
        <fullName evidence="1">Uncharacterized protein</fullName>
    </submittedName>
</protein>
<sequence length="95" mass="10761">MEYASLCWMNASPTTLSQLDNIQKKALKITSVDDITAQMKLSIPTLDHRQWVAADITLHKMHTSICPTELKTVPPPPLIRHCVTRTRPCSHHSRC</sequence>
<reference evidence="1" key="1">
    <citation type="submission" date="2021-10" db="EMBL/GenBank/DDBJ databases">
        <title>Tropical sea cucumber genome reveals ecological adaptation and Cuvierian tubules defense mechanism.</title>
        <authorList>
            <person name="Chen T."/>
        </authorList>
    </citation>
    <scope>NUCLEOTIDE SEQUENCE</scope>
    <source>
        <strain evidence="1">Nanhai2018</strain>
        <tissue evidence="1">Muscle</tissue>
    </source>
</reference>
<name>A0A9Q1CA04_HOLLE</name>
<dbReference type="EMBL" id="JAIZAY010000006">
    <property type="protein sequence ID" value="KAJ8040744.1"/>
    <property type="molecule type" value="Genomic_DNA"/>
</dbReference>
<evidence type="ECO:0000313" key="2">
    <source>
        <dbReference type="Proteomes" id="UP001152320"/>
    </source>
</evidence>
<accession>A0A9Q1CA04</accession>
<dbReference type="OrthoDB" id="7480422at2759"/>
<dbReference type="Proteomes" id="UP001152320">
    <property type="component" value="Chromosome 6"/>
</dbReference>
<organism evidence="1 2">
    <name type="scientific">Holothuria leucospilota</name>
    <name type="common">Black long sea cucumber</name>
    <name type="synonym">Mertensiothuria leucospilota</name>
    <dbReference type="NCBI Taxonomy" id="206669"/>
    <lineage>
        <taxon>Eukaryota</taxon>
        <taxon>Metazoa</taxon>
        <taxon>Echinodermata</taxon>
        <taxon>Eleutherozoa</taxon>
        <taxon>Echinozoa</taxon>
        <taxon>Holothuroidea</taxon>
        <taxon>Aspidochirotacea</taxon>
        <taxon>Aspidochirotida</taxon>
        <taxon>Holothuriidae</taxon>
        <taxon>Holothuria</taxon>
    </lineage>
</organism>
<dbReference type="AlphaFoldDB" id="A0A9Q1CA04"/>
<comment type="caution">
    <text evidence="1">The sequence shown here is derived from an EMBL/GenBank/DDBJ whole genome shotgun (WGS) entry which is preliminary data.</text>
</comment>